<dbReference type="KEGG" id="palb:EJC50_18240"/>
<keyword evidence="2" id="KW-1185">Reference proteome</keyword>
<dbReference type="Pfam" id="PF22531">
    <property type="entry name" value="DUF7002"/>
    <property type="match status" value="1"/>
</dbReference>
<gene>
    <name evidence="1" type="ORF">EJC50_18240</name>
</gene>
<sequence length="232" mass="27153">MNDGMKIDEIVNKVTKSSLRKSLYHFTRARNLDSVAHLDALYSSIAADPALAHESRSSRIELQLHGRVFVANAHLQITDQVMDANTTQRQFQQHLDRHVFFWPTRRSCLKMLEMYSKREPDERFVVLQLDAEALLSDYFEDVKLSKYDSGSSPRYPARVSYKKSLRMFLPLQQFETIKESYLPTKPSEIYEVLVEGKVTNLSRYLQAIYCKRDTNIPESWRSNARSFEQFKD</sequence>
<accession>A0A3S9A6P1</accession>
<name>A0A3S9A6P1_9BACL</name>
<protein>
    <recommendedName>
        <fullName evidence="3">DUF4433 domain-containing protein</fullName>
    </recommendedName>
</protein>
<dbReference type="AlphaFoldDB" id="A0A3S9A6P1"/>
<dbReference type="OrthoDB" id="2610977at2"/>
<dbReference type="RefSeq" id="WP_126017102.1">
    <property type="nucleotide sequence ID" value="NZ_CP034437.1"/>
</dbReference>
<dbReference type="InterPro" id="IPR054271">
    <property type="entry name" value="DUF7002"/>
</dbReference>
<organism evidence="1 2">
    <name type="scientific">Paenibacillus albus</name>
    <dbReference type="NCBI Taxonomy" id="2495582"/>
    <lineage>
        <taxon>Bacteria</taxon>
        <taxon>Bacillati</taxon>
        <taxon>Bacillota</taxon>
        <taxon>Bacilli</taxon>
        <taxon>Bacillales</taxon>
        <taxon>Paenibacillaceae</taxon>
        <taxon>Paenibacillus</taxon>
    </lineage>
</organism>
<reference evidence="2" key="1">
    <citation type="submission" date="2018-12" db="EMBL/GenBank/DDBJ databases">
        <title>Genome sequence of Peanibacillus sp.</title>
        <authorList>
            <person name="Subramani G."/>
            <person name="Srinivasan S."/>
            <person name="Kim M.K."/>
        </authorList>
    </citation>
    <scope>NUCLEOTIDE SEQUENCE [LARGE SCALE GENOMIC DNA]</scope>
    <source>
        <strain evidence="2">18JY67-1</strain>
    </source>
</reference>
<dbReference type="EMBL" id="CP034437">
    <property type="protein sequence ID" value="AZN41395.1"/>
    <property type="molecule type" value="Genomic_DNA"/>
</dbReference>
<evidence type="ECO:0000313" key="2">
    <source>
        <dbReference type="Proteomes" id="UP000272528"/>
    </source>
</evidence>
<evidence type="ECO:0008006" key="3">
    <source>
        <dbReference type="Google" id="ProtNLM"/>
    </source>
</evidence>
<proteinExistence type="predicted"/>
<dbReference type="Proteomes" id="UP000272528">
    <property type="component" value="Chromosome"/>
</dbReference>
<evidence type="ECO:0000313" key="1">
    <source>
        <dbReference type="EMBL" id="AZN41395.1"/>
    </source>
</evidence>